<comment type="caution">
    <text evidence="2">The sequence shown here is derived from an EMBL/GenBank/DDBJ whole genome shotgun (WGS) entry which is preliminary data.</text>
</comment>
<dbReference type="RefSeq" id="XP_043163947.1">
    <property type="nucleotide sequence ID" value="XM_043308012.1"/>
</dbReference>
<dbReference type="Proteomes" id="UP000676310">
    <property type="component" value="Unassembled WGS sequence"/>
</dbReference>
<accession>A0A8J2MW01</accession>
<keyword evidence="3" id="KW-1185">Reference proteome</keyword>
<dbReference type="InterPro" id="IPR010730">
    <property type="entry name" value="HET"/>
</dbReference>
<evidence type="ECO:0000259" key="1">
    <source>
        <dbReference type="Pfam" id="PF06985"/>
    </source>
</evidence>
<evidence type="ECO:0000313" key="3">
    <source>
        <dbReference type="Proteomes" id="UP000676310"/>
    </source>
</evidence>
<sequence length="513" mass="58851">MGTPYLTLSHCWGGIKFLTTTRGNLGSFESSLPVDSLSRTFQDALFATLNLGFQYIWIDSLCIVQDDPDDWRRESLLMHEVYRNASCNVSASGFPDPSQGFILDERRISSDPVPVTLVNQVPKSTHLTSQDTSRKAYHLIREDPWQEMRRAPIFLRAWTLQEQLLATRTIHFGNDQVYWECKGTVANEVWPLGWLNTPLESLFRERTDSSWKFKLDDVPSINTSLYNSWFDVIEDYSRRHITFATDRLPALAGITKEFVNYLGDESEYGLWSKDIHRGILFQQVEDRDASQYSKVVPTWHNLPSWSWVACGKSVVWGYGIRNIEADRMCDVELLHLAKTTRIQLRGTLLPTPSDYRSFEIVSSKDSLGCKLRGPNDRGFILEFCPDPWFESFLREHEAEIIPVSTSGEWITEDKQVKGFVDSILIMPILCYNESSEEGDYTQCGTIMGLLLYPLSGAERGVYRRVGILEASIHGSDEMDIDTIKCQFEAYRRPLDPRLCPEEDFDGKYTVTVM</sequence>
<dbReference type="OrthoDB" id="2958217at2759"/>
<dbReference type="GeneID" id="67015818"/>
<organism evidence="2 3">
    <name type="scientific">Alternaria atra</name>
    <dbReference type="NCBI Taxonomy" id="119953"/>
    <lineage>
        <taxon>Eukaryota</taxon>
        <taxon>Fungi</taxon>
        <taxon>Dikarya</taxon>
        <taxon>Ascomycota</taxon>
        <taxon>Pezizomycotina</taxon>
        <taxon>Dothideomycetes</taxon>
        <taxon>Pleosporomycetidae</taxon>
        <taxon>Pleosporales</taxon>
        <taxon>Pleosporineae</taxon>
        <taxon>Pleosporaceae</taxon>
        <taxon>Alternaria</taxon>
        <taxon>Alternaria sect. Ulocladioides</taxon>
    </lineage>
</organism>
<proteinExistence type="predicted"/>
<dbReference type="AlphaFoldDB" id="A0A8J2MW01"/>
<gene>
    <name evidence="2" type="ORF">ALTATR162_LOCUS418</name>
</gene>
<protein>
    <recommendedName>
        <fullName evidence="1">Heterokaryon incompatibility domain-containing protein</fullName>
    </recommendedName>
</protein>
<reference evidence="2" key="1">
    <citation type="submission" date="2021-05" db="EMBL/GenBank/DDBJ databases">
        <authorList>
            <person name="Stam R."/>
        </authorList>
    </citation>
    <scope>NUCLEOTIDE SEQUENCE</scope>
    <source>
        <strain evidence="2">CS162</strain>
    </source>
</reference>
<dbReference type="PANTHER" id="PTHR33112:SF10">
    <property type="entry name" value="TOL"/>
    <property type="match status" value="1"/>
</dbReference>
<dbReference type="EMBL" id="CAJRGZ010000014">
    <property type="protein sequence ID" value="CAG5138676.1"/>
    <property type="molecule type" value="Genomic_DNA"/>
</dbReference>
<feature type="domain" description="Heterokaryon incompatibility" evidence="1">
    <location>
        <begin position="5"/>
        <end position="162"/>
    </location>
</feature>
<name>A0A8J2MW01_9PLEO</name>
<evidence type="ECO:0000313" key="2">
    <source>
        <dbReference type="EMBL" id="CAG5138676.1"/>
    </source>
</evidence>
<dbReference type="PANTHER" id="PTHR33112">
    <property type="entry name" value="DOMAIN PROTEIN, PUTATIVE-RELATED"/>
    <property type="match status" value="1"/>
</dbReference>
<dbReference type="Pfam" id="PF06985">
    <property type="entry name" value="HET"/>
    <property type="match status" value="1"/>
</dbReference>